<evidence type="ECO:0000256" key="1">
    <source>
        <dbReference type="SAM" id="Coils"/>
    </source>
</evidence>
<dbReference type="InterPro" id="IPR019446">
    <property type="entry name" value="BMT5-like"/>
</dbReference>
<reference evidence="4" key="1">
    <citation type="submission" date="2021-02" db="EMBL/GenBank/DDBJ databases">
        <authorList>
            <person name="Dougan E. K."/>
            <person name="Rhodes N."/>
            <person name="Thang M."/>
            <person name="Chan C."/>
        </authorList>
    </citation>
    <scope>NUCLEOTIDE SEQUENCE</scope>
</reference>
<keyword evidence="1" id="KW-0175">Coiled coil</keyword>
<feature type="coiled-coil region" evidence="1">
    <location>
        <begin position="251"/>
        <end position="278"/>
    </location>
</feature>
<feature type="domain" description="25S rRNA (uridine-N(3))-methyltransferase BMT5-like" evidence="3">
    <location>
        <begin position="220"/>
        <end position="386"/>
    </location>
</feature>
<dbReference type="EMBL" id="CAJNIZ010021224">
    <property type="protein sequence ID" value="CAE7449794.1"/>
    <property type="molecule type" value="Genomic_DNA"/>
</dbReference>
<proteinExistence type="predicted"/>
<dbReference type="Proteomes" id="UP000649617">
    <property type="component" value="Unassembled WGS sequence"/>
</dbReference>
<dbReference type="AlphaFoldDB" id="A0A812RSF2"/>
<evidence type="ECO:0000256" key="2">
    <source>
        <dbReference type="SAM" id="MobiDB-lite"/>
    </source>
</evidence>
<comment type="caution">
    <text evidence="4">The sequence shown here is derived from an EMBL/GenBank/DDBJ whole genome shotgun (WGS) entry which is preliminary data.</text>
</comment>
<evidence type="ECO:0000313" key="4">
    <source>
        <dbReference type="EMBL" id="CAE7449794.1"/>
    </source>
</evidence>
<organism evidence="4 5">
    <name type="scientific">Symbiodinium pilosum</name>
    <name type="common">Dinoflagellate</name>
    <dbReference type="NCBI Taxonomy" id="2952"/>
    <lineage>
        <taxon>Eukaryota</taxon>
        <taxon>Sar</taxon>
        <taxon>Alveolata</taxon>
        <taxon>Dinophyceae</taxon>
        <taxon>Suessiales</taxon>
        <taxon>Symbiodiniaceae</taxon>
        <taxon>Symbiodinium</taxon>
    </lineage>
</organism>
<dbReference type="GO" id="GO:0070042">
    <property type="term" value="F:rRNA (uridine-N3-)-methyltransferase activity"/>
    <property type="evidence" value="ECO:0007669"/>
    <property type="project" value="InterPro"/>
</dbReference>
<evidence type="ECO:0000259" key="3">
    <source>
        <dbReference type="Pfam" id="PF10354"/>
    </source>
</evidence>
<evidence type="ECO:0000313" key="5">
    <source>
        <dbReference type="Proteomes" id="UP000649617"/>
    </source>
</evidence>
<dbReference type="OrthoDB" id="441937at2759"/>
<feature type="region of interest" description="Disordered" evidence="2">
    <location>
        <begin position="1"/>
        <end position="20"/>
    </location>
</feature>
<dbReference type="GO" id="GO:0070475">
    <property type="term" value="P:rRNA base methylation"/>
    <property type="evidence" value="ECO:0007669"/>
    <property type="project" value="InterPro"/>
</dbReference>
<name>A0A812RSF2_SYMPI</name>
<keyword evidence="5" id="KW-1185">Reference proteome</keyword>
<sequence>MVATKANVSEEESEEVQEHLKDAVEGTLRLKRLLSQDSEADGPAKKKRVLENIIDSERRGKIDHLMEKWDKLDDKIMLHVLEGLEERELDYLDSSGFVPDEFNWTKGPADQVATQVALWLESQTLGGGPLDTLLTFREKWKLNVEADGMLRGLSHKDLRYVLAKYDGTQNLAELIAEAKEAPALEGRTEGCMPDAPGMAAISRFHRLELIDPTADAAVFGDANLSFALNLARHRKVLGHVGRVIATTFESLEVLRERYEEIDQTIKTLEEHYAEVHHEIDCTRIAMNPKFKGLEGTIGAVYYNFPHAGAVGGFFDGHPVVNWRHENLMRLFFRALRSFMKVGGLVKVASNMGAVGVRYSFITFAAKENEFDHVETVPFLQWNLHRYGRAYGDRRDAGRRPGKSENYNAQRADRDMVYTFRYNPSGKQLGPQGIRLPPSISTLEECPDGPFSWKPVEEKKVLAKQLHDRFIKECSGIHVG</sequence>
<dbReference type="Pfam" id="PF10354">
    <property type="entry name" value="BMT5-like"/>
    <property type="match status" value="1"/>
</dbReference>
<gene>
    <name evidence="4" type="primary">bmt5</name>
    <name evidence="4" type="ORF">SPIL2461_LOCUS11004</name>
</gene>
<protein>
    <submittedName>
        <fullName evidence="4">Bmt5 protein</fullName>
    </submittedName>
</protein>
<accession>A0A812RSF2</accession>